<name>A0ABY8AMX6_9GAMM</name>
<keyword evidence="1" id="KW-0732">Signal</keyword>
<reference evidence="2 3" key="1">
    <citation type="submission" date="2023-02" db="EMBL/GenBank/DDBJ databases">
        <title>Genome Sequence of L. cardiaca H63T.</title>
        <authorList>
            <person name="Lopez A.E."/>
            <person name="Cianciotto N.P."/>
        </authorList>
    </citation>
    <scope>NUCLEOTIDE SEQUENCE [LARGE SCALE GENOMIC DNA]</scope>
    <source>
        <strain evidence="2 3">H63</strain>
    </source>
</reference>
<feature type="signal peptide" evidence="1">
    <location>
        <begin position="1"/>
        <end position="19"/>
    </location>
</feature>
<evidence type="ECO:0000313" key="3">
    <source>
        <dbReference type="Proteomes" id="UP001222087"/>
    </source>
</evidence>
<proteinExistence type="predicted"/>
<evidence type="ECO:0000313" key="2">
    <source>
        <dbReference type="EMBL" id="WED42000.1"/>
    </source>
</evidence>
<feature type="chain" id="PRO_5045229645" description="DUF541 domain-containing protein" evidence="1">
    <location>
        <begin position="20"/>
        <end position="240"/>
    </location>
</feature>
<dbReference type="RefSeq" id="WP_275087824.1">
    <property type="nucleotide sequence ID" value="NZ_CP119078.1"/>
</dbReference>
<organism evidence="2 3">
    <name type="scientific">Legionella cardiaca</name>
    <dbReference type="NCBI Taxonomy" id="1071983"/>
    <lineage>
        <taxon>Bacteria</taxon>
        <taxon>Pseudomonadati</taxon>
        <taxon>Pseudomonadota</taxon>
        <taxon>Gammaproteobacteria</taxon>
        <taxon>Legionellales</taxon>
        <taxon>Legionellaceae</taxon>
        <taxon>Legionella</taxon>
    </lineage>
</organism>
<sequence>MRKLAAVLGLAMCSSLSMAVQPKMLLDKVIFQISAKKWVATQTALLTVNINATLTNADLVKARADIMSMLAKIAAGEWHLTQFDRSQDNSGLEKLYVAAQARVPQASLTNIYQNAKDVSKPGATYTINGVEFKPSLEEIQQIKLQLRQQLYQQVNDEIARLNKIYTGQNYSLNTLIFNEGDAVPIQPQLYRAKSTMMVNAEVAASPAPALTVSNELTMTAMVELASNREESSPNATAASH</sequence>
<dbReference type="EMBL" id="CP119078">
    <property type="protein sequence ID" value="WED42000.1"/>
    <property type="molecule type" value="Genomic_DNA"/>
</dbReference>
<accession>A0ABY8AMX6</accession>
<evidence type="ECO:0008006" key="4">
    <source>
        <dbReference type="Google" id="ProtNLM"/>
    </source>
</evidence>
<protein>
    <recommendedName>
        <fullName evidence="4">DUF541 domain-containing protein</fullName>
    </recommendedName>
</protein>
<dbReference type="Proteomes" id="UP001222087">
    <property type="component" value="Chromosome"/>
</dbReference>
<evidence type="ECO:0000256" key="1">
    <source>
        <dbReference type="SAM" id="SignalP"/>
    </source>
</evidence>
<gene>
    <name evidence="2" type="ORF">PXX05_08630</name>
</gene>
<keyword evidence="3" id="KW-1185">Reference proteome</keyword>